<gene>
    <name evidence="1" type="ORF">OEZ85_010276</name>
</gene>
<dbReference type="EMBL" id="CP126209">
    <property type="protein sequence ID" value="WIA10066.1"/>
    <property type="molecule type" value="Genomic_DNA"/>
</dbReference>
<sequence length="81" mass="8794">MELCLFSQLQAAATGSFSVKGVSLYHNKVVQAAPVTLEAELASLQQQQRVSQLEAKTLQAGIQSREGRLKMHTRQLAALQG</sequence>
<proteinExistence type="predicted"/>
<name>A0ABY8TQM5_TETOB</name>
<organism evidence="1 2">
    <name type="scientific">Tetradesmus obliquus</name>
    <name type="common">Green alga</name>
    <name type="synonym">Acutodesmus obliquus</name>
    <dbReference type="NCBI Taxonomy" id="3088"/>
    <lineage>
        <taxon>Eukaryota</taxon>
        <taxon>Viridiplantae</taxon>
        <taxon>Chlorophyta</taxon>
        <taxon>core chlorophytes</taxon>
        <taxon>Chlorophyceae</taxon>
        <taxon>CS clade</taxon>
        <taxon>Sphaeropleales</taxon>
        <taxon>Scenedesmaceae</taxon>
        <taxon>Tetradesmus</taxon>
    </lineage>
</organism>
<evidence type="ECO:0000313" key="1">
    <source>
        <dbReference type="EMBL" id="WIA10066.1"/>
    </source>
</evidence>
<protein>
    <submittedName>
        <fullName evidence="1">Uncharacterized protein</fullName>
    </submittedName>
</protein>
<dbReference type="Proteomes" id="UP001244341">
    <property type="component" value="Chromosome 2b"/>
</dbReference>
<keyword evidence="2" id="KW-1185">Reference proteome</keyword>
<reference evidence="1 2" key="1">
    <citation type="submission" date="2023-05" db="EMBL/GenBank/DDBJ databases">
        <title>A 100% complete, gapless, phased diploid assembly of the Scenedesmus obliquus UTEX 3031 genome.</title>
        <authorList>
            <person name="Biondi T.C."/>
            <person name="Hanschen E.R."/>
            <person name="Kwon T."/>
            <person name="Eng W."/>
            <person name="Kruse C.P.S."/>
            <person name="Koehler S.I."/>
            <person name="Kunde Y."/>
            <person name="Gleasner C.D."/>
            <person name="You Mak K.T."/>
            <person name="Polle J."/>
            <person name="Hovde B.T."/>
            <person name="Starkenburg S.R."/>
        </authorList>
    </citation>
    <scope>NUCLEOTIDE SEQUENCE [LARGE SCALE GENOMIC DNA]</scope>
    <source>
        <strain evidence="1 2">DOE0152z</strain>
    </source>
</reference>
<evidence type="ECO:0000313" key="2">
    <source>
        <dbReference type="Proteomes" id="UP001244341"/>
    </source>
</evidence>
<accession>A0ABY8TQM5</accession>